<evidence type="ECO:0000256" key="3">
    <source>
        <dbReference type="PIRSR" id="PIRSR610905-1"/>
    </source>
</evidence>
<evidence type="ECO:0000256" key="4">
    <source>
        <dbReference type="PIRSR" id="PIRSR610905-2"/>
    </source>
</evidence>
<feature type="binding site" evidence="4">
    <location>
        <position position="225"/>
    </location>
    <ligand>
        <name>substrate</name>
    </ligand>
</feature>
<feature type="binding site" evidence="4">
    <location>
        <position position="153"/>
    </location>
    <ligand>
        <name>substrate</name>
    </ligand>
</feature>
<reference evidence="5" key="1">
    <citation type="submission" date="2020-09" db="EMBL/GenBank/DDBJ databases">
        <title>A novel bacterium of genus Paenibacillus, isolated from South China Sea.</title>
        <authorList>
            <person name="Huang H."/>
            <person name="Mo K."/>
            <person name="Hu Y."/>
        </authorList>
    </citation>
    <scope>NUCLEOTIDE SEQUENCE</scope>
    <source>
        <strain evidence="5">IB182493</strain>
    </source>
</reference>
<comment type="caution">
    <text evidence="5">The sequence shown here is derived from an EMBL/GenBank/DDBJ whole genome shotgun (WGS) entry which is preliminary data.</text>
</comment>
<evidence type="ECO:0000256" key="1">
    <source>
        <dbReference type="ARBA" id="ARBA00022801"/>
    </source>
</evidence>
<dbReference type="Gene3D" id="1.50.10.10">
    <property type="match status" value="1"/>
</dbReference>
<dbReference type="SUPFAM" id="SSF48208">
    <property type="entry name" value="Six-hairpin glycosidases"/>
    <property type="match status" value="1"/>
</dbReference>
<protein>
    <submittedName>
        <fullName evidence="5">Glycoside hydrolase family 88 protein</fullName>
    </submittedName>
</protein>
<dbReference type="EMBL" id="JACXIY010000039">
    <property type="protein sequence ID" value="MBD2871963.1"/>
    <property type="molecule type" value="Genomic_DNA"/>
</dbReference>
<dbReference type="InterPro" id="IPR010905">
    <property type="entry name" value="Glyco_hydro_88"/>
</dbReference>
<feature type="active site" description="Proton donor" evidence="3">
    <location>
        <position position="153"/>
    </location>
</feature>
<feature type="binding site" evidence="4">
    <location>
        <position position="96"/>
    </location>
    <ligand>
        <name>substrate</name>
    </ligand>
</feature>
<dbReference type="GO" id="GO:0000272">
    <property type="term" value="P:polysaccharide catabolic process"/>
    <property type="evidence" value="ECO:0007669"/>
    <property type="project" value="TreeGrafter"/>
</dbReference>
<dbReference type="Pfam" id="PF07470">
    <property type="entry name" value="Glyco_hydro_88"/>
    <property type="match status" value="1"/>
</dbReference>
<sequence length="374" mass="42382">MKELVLLQPRELEQWWEKIQAKTDRLIGEIGDRSPHVSASGLYDDMRIDWWTSGFWPGMLWVLHGATGTEKYRDAAWDWDSRIEQCFVRENNLHHDVGFQFALTAVIKHKLTSDGDARRRALAAANFLAGRFNLQGRFLRAWNQDKTGWAIIDSMMNLSLLFWASEETADPRFRQIACAHADTVLRHFIREDGSVHHIVSFDPDTGEAADFLGGQGYAPHSSWSRGQAWALYGMARASRHSGNIRYLRAAQRVAHYFLSCLPEDGVPHWDFRAPDPGSQPRDSSAASCAASGLLEIADALPETEGRMYRQAAERMLKSLSVKYATLDEPDYQGLLREGTGNKPAEQNVNVSLIYGDYFYVEAIAKLLGWSQRIF</sequence>
<dbReference type="InterPro" id="IPR052369">
    <property type="entry name" value="UG_Glycosaminoglycan_Hydrolase"/>
</dbReference>
<proteinExistence type="inferred from homology"/>
<feature type="binding site" evidence="4">
    <location>
        <position position="229"/>
    </location>
    <ligand>
        <name>substrate</name>
    </ligand>
</feature>
<dbReference type="InterPro" id="IPR012341">
    <property type="entry name" value="6hp_glycosidase-like_sf"/>
</dbReference>
<evidence type="ECO:0000313" key="6">
    <source>
        <dbReference type="Proteomes" id="UP000632125"/>
    </source>
</evidence>
<feature type="active site" description="Nucleophile" evidence="3">
    <location>
        <position position="96"/>
    </location>
</feature>
<dbReference type="AlphaFoldDB" id="A0A927CPS4"/>
<dbReference type="PANTHER" id="PTHR36845">
    <property type="entry name" value="HYDROLASE, PUTATIVE (AFU_ORTHOLOGUE AFUA_7G05090)-RELATED"/>
    <property type="match status" value="1"/>
</dbReference>
<keyword evidence="6" id="KW-1185">Reference proteome</keyword>
<comment type="similarity">
    <text evidence="2">Belongs to the glycosyl hydrolase 88 family.</text>
</comment>
<evidence type="ECO:0000256" key="2">
    <source>
        <dbReference type="ARBA" id="ARBA00038358"/>
    </source>
</evidence>
<dbReference type="InterPro" id="IPR008928">
    <property type="entry name" value="6-hairpin_glycosidase_sf"/>
</dbReference>
<dbReference type="GO" id="GO:0052757">
    <property type="term" value="F:chondroitin hydrolase activity"/>
    <property type="evidence" value="ECO:0007669"/>
    <property type="project" value="TreeGrafter"/>
</dbReference>
<name>A0A927CPS4_9BACL</name>
<gene>
    <name evidence="5" type="ORF">IDH41_25620</name>
</gene>
<evidence type="ECO:0000313" key="5">
    <source>
        <dbReference type="EMBL" id="MBD2871963.1"/>
    </source>
</evidence>
<keyword evidence="1 5" id="KW-0378">Hydrolase</keyword>
<accession>A0A927CPS4</accession>
<organism evidence="5 6">
    <name type="scientific">Paenibacillus arenilitoris</name>
    <dbReference type="NCBI Taxonomy" id="2772299"/>
    <lineage>
        <taxon>Bacteria</taxon>
        <taxon>Bacillati</taxon>
        <taxon>Bacillota</taxon>
        <taxon>Bacilli</taxon>
        <taxon>Bacillales</taxon>
        <taxon>Paenibacillaceae</taxon>
        <taxon>Paenibacillus</taxon>
    </lineage>
</organism>
<dbReference type="Proteomes" id="UP000632125">
    <property type="component" value="Unassembled WGS sequence"/>
</dbReference>
<dbReference type="PANTHER" id="PTHR36845:SF1">
    <property type="entry name" value="HYDROLASE, PUTATIVE (AFU_ORTHOLOGUE AFUA_7G05090)-RELATED"/>
    <property type="match status" value="1"/>
</dbReference>